<name>A0ABR0AHP3_9CRUS</name>
<keyword evidence="2" id="KW-1185">Reference proteome</keyword>
<proteinExistence type="predicted"/>
<comment type="caution">
    <text evidence="1">The sequence shown here is derived from an EMBL/GenBank/DDBJ whole genome shotgun (WGS) entry which is preliminary data.</text>
</comment>
<evidence type="ECO:0000313" key="1">
    <source>
        <dbReference type="EMBL" id="KAK4024508.1"/>
    </source>
</evidence>
<gene>
    <name evidence="1" type="ORF">OUZ56_009931</name>
</gene>
<organism evidence="1 2">
    <name type="scientific">Daphnia magna</name>
    <dbReference type="NCBI Taxonomy" id="35525"/>
    <lineage>
        <taxon>Eukaryota</taxon>
        <taxon>Metazoa</taxon>
        <taxon>Ecdysozoa</taxon>
        <taxon>Arthropoda</taxon>
        <taxon>Crustacea</taxon>
        <taxon>Branchiopoda</taxon>
        <taxon>Diplostraca</taxon>
        <taxon>Cladocera</taxon>
        <taxon>Anomopoda</taxon>
        <taxon>Daphniidae</taxon>
        <taxon>Daphnia</taxon>
    </lineage>
</organism>
<dbReference type="EMBL" id="JAOYFB010000037">
    <property type="protein sequence ID" value="KAK4024508.1"/>
    <property type="molecule type" value="Genomic_DNA"/>
</dbReference>
<evidence type="ECO:0000313" key="2">
    <source>
        <dbReference type="Proteomes" id="UP001234178"/>
    </source>
</evidence>
<protein>
    <submittedName>
        <fullName evidence="1">Uncharacterized protein</fullName>
    </submittedName>
</protein>
<sequence>MMKSVTQGKFNWRSKRCLKFLERGSTCHFCLHLNELLPLKQSKMEKHISRNRKFETSNKLRKNSREEIIILRKDMVRSCNRVLADKLSNTHARYWITSVQKKRFNPRDIGLTVSRA</sequence>
<reference evidence="1 2" key="1">
    <citation type="journal article" date="2023" name="Nucleic Acids Res.">
        <title>The hologenome of Daphnia magna reveals possible DNA methylation and microbiome-mediated evolution of the host genome.</title>
        <authorList>
            <person name="Chaturvedi A."/>
            <person name="Li X."/>
            <person name="Dhandapani V."/>
            <person name="Marshall H."/>
            <person name="Kissane S."/>
            <person name="Cuenca-Cambronero M."/>
            <person name="Asole G."/>
            <person name="Calvet F."/>
            <person name="Ruiz-Romero M."/>
            <person name="Marangio P."/>
            <person name="Guigo R."/>
            <person name="Rago D."/>
            <person name="Mirbahai L."/>
            <person name="Eastwood N."/>
            <person name="Colbourne J.K."/>
            <person name="Zhou J."/>
            <person name="Mallon E."/>
            <person name="Orsini L."/>
        </authorList>
    </citation>
    <scope>NUCLEOTIDE SEQUENCE [LARGE SCALE GENOMIC DNA]</scope>
    <source>
        <strain evidence="1">LRV0_1</strain>
    </source>
</reference>
<dbReference type="Proteomes" id="UP001234178">
    <property type="component" value="Unassembled WGS sequence"/>
</dbReference>
<accession>A0ABR0AHP3</accession>